<dbReference type="PANTHER" id="PTHR46609:SF6">
    <property type="entry name" value="EXONUCLEASE, PHAGE-TYPE_RECB, C-TERMINAL DOMAIN-CONTAINING PROTEIN-RELATED"/>
    <property type="match status" value="1"/>
</dbReference>
<feature type="region of interest" description="Disordered" evidence="1">
    <location>
        <begin position="25"/>
        <end position="45"/>
    </location>
</feature>
<feature type="compositionally biased region" description="Basic and acidic residues" evidence="1">
    <location>
        <begin position="32"/>
        <end position="44"/>
    </location>
</feature>
<evidence type="ECO:0000313" key="5">
    <source>
        <dbReference type="Proteomes" id="UP000789595"/>
    </source>
</evidence>
<keyword evidence="2" id="KW-0732">Signal</keyword>
<evidence type="ECO:0000313" key="4">
    <source>
        <dbReference type="EMBL" id="CAH0375983.1"/>
    </source>
</evidence>
<protein>
    <recommendedName>
        <fullName evidence="3">YqaJ viral recombinase domain-containing protein</fullName>
    </recommendedName>
</protein>
<name>A0A8J2SNS4_9STRA</name>
<dbReference type="SUPFAM" id="SSF52980">
    <property type="entry name" value="Restriction endonuclease-like"/>
    <property type="match status" value="1"/>
</dbReference>
<dbReference type="OrthoDB" id="48206at2759"/>
<dbReference type="InterPro" id="IPR051703">
    <property type="entry name" value="NF-kappa-B_Signaling_Reg"/>
</dbReference>
<dbReference type="CDD" id="cd22343">
    <property type="entry name" value="PDDEXK_lambda_exonuclease-like"/>
    <property type="match status" value="1"/>
</dbReference>
<dbReference type="EMBL" id="CAKKNE010000005">
    <property type="protein sequence ID" value="CAH0375983.1"/>
    <property type="molecule type" value="Genomic_DNA"/>
</dbReference>
<dbReference type="GO" id="GO:0006281">
    <property type="term" value="P:DNA repair"/>
    <property type="evidence" value="ECO:0007669"/>
    <property type="project" value="UniProtKB-ARBA"/>
</dbReference>
<gene>
    <name evidence="4" type="ORF">PECAL_5P05360</name>
</gene>
<proteinExistence type="predicted"/>
<evidence type="ECO:0000259" key="3">
    <source>
        <dbReference type="Pfam" id="PF09588"/>
    </source>
</evidence>
<dbReference type="Pfam" id="PF09588">
    <property type="entry name" value="YqaJ"/>
    <property type="match status" value="1"/>
</dbReference>
<dbReference type="AlphaFoldDB" id="A0A8J2SNS4"/>
<comment type="caution">
    <text evidence="4">The sequence shown here is derived from an EMBL/GenBank/DDBJ whole genome shotgun (WGS) entry which is preliminary data.</text>
</comment>
<dbReference type="InterPro" id="IPR011335">
    <property type="entry name" value="Restrct_endonuc-II-like"/>
</dbReference>
<organism evidence="4 5">
    <name type="scientific">Pelagomonas calceolata</name>
    <dbReference type="NCBI Taxonomy" id="35677"/>
    <lineage>
        <taxon>Eukaryota</taxon>
        <taxon>Sar</taxon>
        <taxon>Stramenopiles</taxon>
        <taxon>Ochrophyta</taxon>
        <taxon>Pelagophyceae</taxon>
        <taxon>Pelagomonadales</taxon>
        <taxon>Pelagomonadaceae</taxon>
        <taxon>Pelagomonas</taxon>
    </lineage>
</organism>
<reference evidence="4" key="1">
    <citation type="submission" date="2021-11" db="EMBL/GenBank/DDBJ databases">
        <authorList>
            <consortium name="Genoscope - CEA"/>
            <person name="William W."/>
        </authorList>
    </citation>
    <scope>NUCLEOTIDE SEQUENCE</scope>
</reference>
<feature type="chain" id="PRO_5035248967" description="YqaJ viral recombinase domain-containing protein" evidence="2">
    <location>
        <begin position="17"/>
        <end position="277"/>
    </location>
</feature>
<dbReference type="PANTHER" id="PTHR46609">
    <property type="entry name" value="EXONUCLEASE, PHAGE-TYPE/RECB, C-TERMINAL DOMAIN-CONTAINING PROTEIN"/>
    <property type="match status" value="1"/>
</dbReference>
<sequence>MLLRIAFVATAAAALAAPTRLKKWGRNTKTQRAKDEPDAEKPGRVTESLGLDLGPVRHATISGQNTAKLDLDGRTVDIDTRDLSQRVDEAAWLKCRAALDLTASEFDAARDKHKFSSREEVLRWQAGKVPRPKLGGQPIEFGKRHESTAIKAYARKTGHDVAATGLWTDASLKYGASPDGLVVDRATGEAGLLEVKCLWSRRHKRQLAPLTKCPNRYFAQVQGQMEVCERDWCDLVLWVPHDLRVLRVPRDRAFWRDELGPAVVAFSEELAAMRASS</sequence>
<dbReference type="Proteomes" id="UP000789595">
    <property type="component" value="Unassembled WGS sequence"/>
</dbReference>
<dbReference type="Gene3D" id="3.90.320.10">
    <property type="match status" value="1"/>
</dbReference>
<dbReference type="InterPro" id="IPR011604">
    <property type="entry name" value="PDDEXK-like_dom_sf"/>
</dbReference>
<evidence type="ECO:0000256" key="1">
    <source>
        <dbReference type="SAM" id="MobiDB-lite"/>
    </source>
</evidence>
<accession>A0A8J2SNS4</accession>
<dbReference type="InterPro" id="IPR019080">
    <property type="entry name" value="YqaJ_viral_recombinase"/>
</dbReference>
<feature type="domain" description="YqaJ viral recombinase" evidence="3">
    <location>
        <begin position="92"/>
        <end position="229"/>
    </location>
</feature>
<keyword evidence="5" id="KW-1185">Reference proteome</keyword>
<evidence type="ECO:0000256" key="2">
    <source>
        <dbReference type="SAM" id="SignalP"/>
    </source>
</evidence>
<feature type="signal peptide" evidence="2">
    <location>
        <begin position="1"/>
        <end position="16"/>
    </location>
</feature>